<dbReference type="STRING" id="670.ACZ92_00165"/>
<dbReference type="Proteomes" id="UP000214596">
    <property type="component" value="Unassembled WGS sequence"/>
</dbReference>
<reference evidence="2 3" key="1">
    <citation type="journal article" date="2017" name="Appl. Environ. Microbiol.">
        <title>Parallel evolution of two clades of a major Atlantic endemic Vibrio parahaemolyticus pathogen lineage by independent acquisition of related pathogenicity islands.</title>
        <authorList>
            <person name="Xu F."/>
            <person name="Gonzalez-Escalona N."/>
            <person name="Drees K.P."/>
            <person name="Sebra R.P."/>
            <person name="Cooper V.S."/>
            <person name="Jones S.H."/>
            <person name="Whistler C.A."/>
        </authorList>
    </citation>
    <scope>NUCLEOTIDE SEQUENCE [LARGE SCALE GENOMIC DNA]</scope>
    <source>
        <strain evidence="2 3">MAVP-3</strain>
    </source>
</reference>
<keyword evidence="1" id="KW-0732">Signal</keyword>
<dbReference type="EMBL" id="NIXT01000171">
    <property type="protein sequence ID" value="OXE33920.1"/>
    <property type="molecule type" value="Genomic_DNA"/>
</dbReference>
<feature type="chain" id="PRO_5012895303" evidence="1">
    <location>
        <begin position="25"/>
        <end position="204"/>
    </location>
</feature>
<protein>
    <submittedName>
        <fullName evidence="2">Uncharacterized protein</fullName>
    </submittedName>
</protein>
<dbReference type="AlphaFoldDB" id="A0A227JG00"/>
<comment type="caution">
    <text evidence="2">The sequence shown here is derived from an EMBL/GenBank/DDBJ whole genome shotgun (WGS) entry which is preliminary data.</text>
</comment>
<sequence>MQQGMLSSLLLSLSLLTLPVAVSAKEMQESVVEQWLQDTQIQTKVSELLEYVVRDEVDSLKFSLDRLAFPQQEVVRFRLLEKLEQQNIILTPRMALFVESQVRLTPTYQMLERGDGYEFSVPAFNYPAIASRLIKRWKQDQSTLDFVLQAERKELNLQQWLTGTSQQIQTRESLLIRELDSLSPSALKALTTQLTQANVTSWLP</sequence>
<feature type="non-terminal residue" evidence="2">
    <location>
        <position position="204"/>
    </location>
</feature>
<evidence type="ECO:0000256" key="1">
    <source>
        <dbReference type="SAM" id="SignalP"/>
    </source>
</evidence>
<accession>A0A227JG00</accession>
<feature type="signal peptide" evidence="1">
    <location>
        <begin position="1"/>
        <end position="24"/>
    </location>
</feature>
<evidence type="ECO:0000313" key="2">
    <source>
        <dbReference type="EMBL" id="OXE33920.1"/>
    </source>
</evidence>
<organism evidence="2 3">
    <name type="scientific">Vibrio parahaemolyticus</name>
    <dbReference type="NCBI Taxonomy" id="670"/>
    <lineage>
        <taxon>Bacteria</taxon>
        <taxon>Pseudomonadati</taxon>
        <taxon>Pseudomonadota</taxon>
        <taxon>Gammaproteobacteria</taxon>
        <taxon>Vibrionales</taxon>
        <taxon>Vibrionaceae</taxon>
        <taxon>Vibrio</taxon>
    </lineage>
</organism>
<gene>
    <name evidence="2" type="ORF">CA163_05005</name>
</gene>
<evidence type="ECO:0000313" key="3">
    <source>
        <dbReference type="Proteomes" id="UP000214596"/>
    </source>
</evidence>
<proteinExistence type="predicted"/>
<name>A0A227JG00_VIBPH</name>